<accession>A0ABQ2DNW9</accession>
<evidence type="ECO:0000313" key="4">
    <source>
        <dbReference type="Proteomes" id="UP000606115"/>
    </source>
</evidence>
<dbReference type="InterPro" id="IPR018910">
    <property type="entry name" value="LpqB_C"/>
</dbReference>
<feature type="region of interest" description="Disordered" evidence="1">
    <location>
        <begin position="36"/>
        <end position="56"/>
    </location>
</feature>
<evidence type="ECO:0000313" key="3">
    <source>
        <dbReference type="EMBL" id="GGJ62428.1"/>
    </source>
</evidence>
<reference evidence="4" key="1">
    <citation type="journal article" date="2019" name="Int. J. Syst. Evol. Microbiol.">
        <title>The Global Catalogue of Microorganisms (GCM) 10K type strain sequencing project: providing services to taxonomists for standard genome sequencing and annotation.</title>
        <authorList>
            <consortium name="The Broad Institute Genomics Platform"/>
            <consortium name="The Broad Institute Genome Sequencing Center for Infectious Disease"/>
            <person name="Wu L."/>
            <person name="Ma J."/>
        </authorList>
    </citation>
    <scope>NUCLEOTIDE SEQUENCE [LARGE SCALE GENOMIC DNA]</scope>
    <source>
        <strain evidence="4">CGMCC 1.3685</strain>
    </source>
</reference>
<dbReference type="GeneID" id="303304521"/>
<dbReference type="Pfam" id="PF25976">
    <property type="entry name" value="LpqB_N"/>
    <property type="match status" value="1"/>
</dbReference>
<dbReference type="Pfam" id="PF10646">
    <property type="entry name" value="Germane"/>
    <property type="match status" value="1"/>
</dbReference>
<dbReference type="InterPro" id="IPR019606">
    <property type="entry name" value="GerMN"/>
</dbReference>
<name>A0ABQ2DNW9_9MICC</name>
<proteinExistence type="predicted"/>
<dbReference type="Proteomes" id="UP000606115">
    <property type="component" value="Unassembled WGS sequence"/>
</dbReference>
<organism evidence="3 4">
    <name type="scientific">Glutamicibacter ardleyensis</name>
    <dbReference type="NCBI Taxonomy" id="225894"/>
    <lineage>
        <taxon>Bacteria</taxon>
        <taxon>Bacillati</taxon>
        <taxon>Actinomycetota</taxon>
        <taxon>Actinomycetes</taxon>
        <taxon>Micrococcales</taxon>
        <taxon>Micrococcaceae</taxon>
        <taxon>Glutamicibacter</taxon>
    </lineage>
</organism>
<dbReference type="SMART" id="SM00909">
    <property type="entry name" value="Germane"/>
    <property type="match status" value="1"/>
</dbReference>
<dbReference type="PROSITE" id="PS51257">
    <property type="entry name" value="PROKAR_LIPOPROTEIN"/>
    <property type="match status" value="1"/>
</dbReference>
<dbReference type="EMBL" id="BMKX01000005">
    <property type="protein sequence ID" value="GGJ62428.1"/>
    <property type="molecule type" value="Genomic_DNA"/>
</dbReference>
<keyword evidence="4" id="KW-1185">Reference proteome</keyword>
<dbReference type="Pfam" id="PF10647">
    <property type="entry name" value="Gmad1"/>
    <property type="match status" value="1"/>
</dbReference>
<dbReference type="InterPro" id="IPR059026">
    <property type="entry name" value="LpqB_N"/>
</dbReference>
<sequence>MRLRLPQLLALILTGLLVLAGCATIPRNSMVQQIEAESNQEESQPFRFDAQGPTEGSDARRIVEGFVEAGRSVLEDYALSREFMTPELGADWRGDSRTLIYEAMNVLTGADSNRYTIQLEISGEIDAMGVYTQEPEHSTRAVDVEVTKVEDQWRISKAPDGIMLESSSFSKIFSPQTIYFYDSSFNYLVPDVRWFTSGAGTTTSMVEALLAGPAPYLQNAVVSAFSPASTLVRSAVPVQDGVATVDLSAESIRESSDRAKQLMQQQLEQTLTALSSVSTVRMLQEETEVTLGAPAANFVTAQINPSTPDTLIAISNESLVYVKGRSIIPVGGVPDISAYHPRNPAMSAVGNRYAFLNGKSTQLMTINESGRVGLAATGGALIRPSIDVAGWTWTADNAAEHPLLVVPEDVAGQGEARPISVSWLEDTKVTSLSISRDGARALIVAEKNNESTVYIAGIVRDADGVPRGLSDEPMKVYPSVPVSTAVWDSDRSIIVAKLSTTEQVAAEQLTFEHGSERLGLLLGMTGITSGVGDLRPVYAETSEELYTRVGNSWHALDDYAKDVAYPG</sequence>
<comment type="caution">
    <text evidence="3">The sequence shown here is derived from an EMBL/GenBank/DDBJ whole genome shotgun (WGS) entry which is preliminary data.</text>
</comment>
<feature type="domain" description="GerMN" evidence="2">
    <location>
        <begin position="202"/>
        <end position="293"/>
    </location>
</feature>
<protein>
    <recommendedName>
        <fullName evidence="2">GerMN domain-containing protein</fullName>
    </recommendedName>
</protein>
<evidence type="ECO:0000256" key="1">
    <source>
        <dbReference type="SAM" id="MobiDB-lite"/>
    </source>
</evidence>
<gene>
    <name evidence="3" type="ORF">GCM10007173_21650</name>
</gene>
<evidence type="ECO:0000259" key="2">
    <source>
        <dbReference type="SMART" id="SM00909"/>
    </source>
</evidence>
<dbReference type="RefSeq" id="WP_188685694.1">
    <property type="nucleotide sequence ID" value="NZ_BMKX01000005.1"/>
</dbReference>